<evidence type="ECO:0000313" key="1">
    <source>
        <dbReference type="EMBL" id="MEG3437665.1"/>
    </source>
</evidence>
<keyword evidence="2" id="KW-1185">Reference proteome</keyword>
<organism evidence="1 2">
    <name type="scientific">Pannus brasiliensis CCIBt3594</name>
    <dbReference type="NCBI Taxonomy" id="1427578"/>
    <lineage>
        <taxon>Bacteria</taxon>
        <taxon>Bacillati</taxon>
        <taxon>Cyanobacteriota</taxon>
        <taxon>Cyanophyceae</taxon>
        <taxon>Oscillatoriophycideae</taxon>
        <taxon>Chroococcales</taxon>
        <taxon>Microcystaceae</taxon>
        <taxon>Pannus</taxon>
    </lineage>
</organism>
<comment type="caution">
    <text evidence="1">The sequence shown here is derived from an EMBL/GenBank/DDBJ whole genome shotgun (WGS) entry which is preliminary data.</text>
</comment>
<dbReference type="EMBL" id="JBAFSM010000018">
    <property type="protein sequence ID" value="MEG3437665.1"/>
    <property type="molecule type" value="Genomic_DNA"/>
</dbReference>
<sequence length="107" mass="11077">MPFTNFTPKFLGGATLGIITSVYTAPTATTTRVEHLIISNGSTPGTVTVVFYDSSAAVGYELINGVSIAANGVLELANIILDPGDQIRAAAITTTDAKITLFGQEIS</sequence>
<accession>A0AAW9QR17</accession>
<evidence type="ECO:0008006" key="3">
    <source>
        <dbReference type="Google" id="ProtNLM"/>
    </source>
</evidence>
<dbReference type="AlphaFoldDB" id="A0AAW9QR17"/>
<proteinExistence type="predicted"/>
<dbReference type="RefSeq" id="WP_332865145.1">
    <property type="nucleotide sequence ID" value="NZ_JBAFSM010000018.1"/>
</dbReference>
<dbReference type="Proteomes" id="UP001328733">
    <property type="component" value="Unassembled WGS sequence"/>
</dbReference>
<reference evidence="1 2" key="1">
    <citation type="submission" date="2024-01" db="EMBL/GenBank/DDBJ databases">
        <title>Genomic insights into the taxonomy and metabolism of the cyanobacterium Pannus brasiliensis CCIBt3594.</title>
        <authorList>
            <person name="Machado M."/>
            <person name="Botero N.B."/>
            <person name="Andreote A.P.D."/>
            <person name="Feitosa A.M.T."/>
            <person name="Popin R."/>
            <person name="Sivonen K."/>
            <person name="Fiore M.F."/>
        </authorList>
    </citation>
    <scope>NUCLEOTIDE SEQUENCE [LARGE SCALE GENOMIC DNA]</scope>
    <source>
        <strain evidence="1 2">CCIBt3594</strain>
    </source>
</reference>
<name>A0AAW9QR17_9CHRO</name>
<protein>
    <recommendedName>
        <fullName evidence="3">DUF4183 domain-containing protein</fullName>
    </recommendedName>
</protein>
<evidence type="ECO:0000313" key="2">
    <source>
        <dbReference type="Proteomes" id="UP001328733"/>
    </source>
</evidence>
<gene>
    <name evidence="1" type="ORF">V0288_11095</name>
</gene>